<dbReference type="PANTHER" id="PTHR33993:SF14">
    <property type="entry name" value="GB|AAF24581.1"/>
    <property type="match status" value="1"/>
</dbReference>
<reference evidence="2 3" key="1">
    <citation type="submission" date="2019-06" db="EMBL/GenBank/DDBJ databases">
        <authorList>
            <person name="Li J."/>
        </authorList>
    </citation>
    <scope>NUCLEOTIDE SEQUENCE [LARGE SCALE GENOMIC DNA]</scope>
    <source>
        <strain evidence="2 3">LMG 28165</strain>
    </source>
</reference>
<dbReference type="Pfam" id="PF00903">
    <property type="entry name" value="Glyoxalase"/>
    <property type="match status" value="1"/>
</dbReference>
<keyword evidence="3" id="KW-1185">Reference proteome</keyword>
<dbReference type="InterPro" id="IPR052164">
    <property type="entry name" value="Anthracycline_SecMetBiosynth"/>
</dbReference>
<protein>
    <submittedName>
        <fullName evidence="2">VOC family protein</fullName>
    </submittedName>
</protein>
<feature type="domain" description="Glyoxalase/fosfomycin resistance/dioxygenase" evidence="1">
    <location>
        <begin position="140"/>
        <end position="234"/>
    </location>
</feature>
<dbReference type="EMBL" id="VDHJ01000009">
    <property type="protein sequence ID" value="TNL96779.1"/>
    <property type="molecule type" value="Genomic_DNA"/>
</dbReference>
<sequence length="258" mass="27484">MPAFEAIAGMPYWIDLRTTDVAKSRYFYSHLLGWEISQEPYAIARKDGLPVAGILPAENANTWVTHFLTHDIEQSLRDVVTAGGRDLTSPLSATLGTIALASDSAGAVFGLIQPAGEDAFVAAGEPGTVVWHDYSATSGFAQAQEFYGELFSWTVAESDGFATALIDGSAFAGLRDASAAFGPDVDNFWQSFIGVSDVDDACRRAAELGGEVVRAPLDTEFGRLAIIADSTGAVVTLCEVDEPVDESAQHESDDLFHL</sequence>
<evidence type="ECO:0000313" key="2">
    <source>
        <dbReference type="EMBL" id="TNL96779.1"/>
    </source>
</evidence>
<dbReference type="PANTHER" id="PTHR33993">
    <property type="entry name" value="GLYOXALASE-RELATED"/>
    <property type="match status" value="1"/>
</dbReference>
<accession>A0A5C4U3U3</accession>
<gene>
    <name evidence="2" type="ORF">FHE74_07080</name>
</gene>
<dbReference type="Gene3D" id="3.10.180.10">
    <property type="entry name" value="2,3-Dihydroxybiphenyl 1,2-Dioxygenase, domain 1"/>
    <property type="match status" value="2"/>
</dbReference>
<dbReference type="InterPro" id="IPR029068">
    <property type="entry name" value="Glyas_Bleomycin-R_OHBP_Dase"/>
</dbReference>
<dbReference type="SUPFAM" id="SSF54593">
    <property type="entry name" value="Glyoxalase/Bleomycin resistance protein/Dihydroxybiphenyl dioxygenase"/>
    <property type="match status" value="2"/>
</dbReference>
<name>A0A5C4U3U3_9CORY</name>
<comment type="caution">
    <text evidence="2">The sequence shown here is derived from an EMBL/GenBank/DDBJ whole genome shotgun (WGS) entry which is preliminary data.</text>
</comment>
<dbReference type="OrthoDB" id="9793039at2"/>
<organism evidence="2 3">
    <name type="scientific">Corynebacterium tapiri</name>
    <dbReference type="NCBI Taxonomy" id="1448266"/>
    <lineage>
        <taxon>Bacteria</taxon>
        <taxon>Bacillati</taxon>
        <taxon>Actinomycetota</taxon>
        <taxon>Actinomycetes</taxon>
        <taxon>Mycobacteriales</taxon>
        <taxon>Corynebacteriaceae</taxon>
        <taxon>Corynebacterium</taxon>
    </lineage>
</organism>
<evidence type="ECO:0000259" key="1">
    <source>
        <dbReference type="Pfam" id="PF00903"/>
    </source>
</evidence>
<dbReference type="Proteomes" id="UP000312032">
    <property type="component" value="Unassembled WGS sequence"/>
</dbReference>
<dbReference type="AlphaFoldDB" id="A0A5C4U3U3"/>
<dbReference type="InterPro" id="IPR004360">
    <property type="entry name" value="Glyas_Fos-R_dOase_dom"/>
</dbReference>
<evidence type="ECO:0000313" key="3">
    <source>
        <dbReference type="Proteomes" id="UP000312032"/>
    </source>
</evidence>
<proteinExistence type="predicted"/>
<dbReference type="RefSeq" id="WP_139465808.1">
    <property type="nucleotide sequence ID" value="NZ_VDHJ01000009.1"/>
</dbReference>